<dbReference type="Gene3D" id="3.30.70.100">
    <property type="match status" value="1"/>
</dbReference>
<dbReference type="InterPro" id="IPR011008">
    <property type="entry name" value="Dimeric_a/b-barrel"/>
</dbReference>
<gene>
    <name evidence="1" type="ORF">TH53_05660</name>
</gene>
<sequence>MRTYCLTLDLINDPELIREYEKYHQKIWPEVYASIKDSGIEKMQIYRFANRLMMTMSVNDAFSFEYKAAKDAANERVQEWEKLMWKYQQALPGAKPGEKWMLMNLIFELE</sequence>
<dbReference type="GO" id="GO:0016857">
    <property type="term" value="F:racemase and epimerase activity, acting on carbohydrates and derivatives"/>
    <property type="evidence" value="ECO:0007669"/>
    <property type="project" value="InterPro"/>
</dbReference>
<name>A0A0D0FZU4_9SPHI</name>
<dbReference type="STRING" id="1503925.TH53_05660"/>
<comment type="caution">
    <text evidence="1">The sequence shown here is derived from an EMBL/GenBank/DDBJ whole genome shotgun (WGS) entry which is preliminary data.</text>
</comment>
<dbReference type="EMBL" id="JXRA01000024">
    <property type="protein sequence ID" value="KIO78079.1"/>
    <property type="molecule type" value="Genomic_DNA"/>
</dbReference>
<dbReference type="RefSeq" id="WP_041879400.1">
    <property type="nucleotide sequence ID" value="NZ_CP157278.1"/>
</dbReference>
<reference evidence="1 2" key="1">
    <citation type="submission" date="2015-01" db="EMBL/GenBank/DDBJ databases">
        <title>Draft genome sequence of Pedobacter sp. NL19 isolated from sludge of an effluent treatment pond in an abandoned uranium mine.</title>
        <authorList>
            <person name="Santos T."/>
            <person name="Caetano T."/>
            <person name="Covas C."/>
            <person name="Cruz A."/>
            <person name="Mendo S."/>
        </authorList>
    </citation>
    <scope>NUCLEOTIDE SEQUENCE [LARGE SCALE GENOMIC DNA]</scope>
    <source>
        <strain evidence="1 2">NL19</strain>
    </source>
</reference>
<proteinExistence type="predicted"/>
<dbReference type="PANTHER" id="PTHR43239:SF1">
    <property type="entry name" value="UPF0734 PROTEIN DDB_G0273871_DDB_G0273177"/>
    <property type="match status" value="1"/>
</dbReference>
<evidence type="ECO:0000313" key="1">
    <source>
        <dbReference type="EMBL" id="KIO78079.1"/>
    </source>
</evidence>
<dbReference type="OrthoDB" id="1430580at2"/>
<organism evidence="1 2">
    <name type="scientific">Pedobacter lusitanus</name>
    <dbReference type="NCBI Taxonomy" id="1503925"/>
    <lineage>
        <taxon>Bacteria</taxon>
        <taxon>Pseudomonadati</taxon>
        <taxon>Bacteroidota</taxon>
        <taxon>Sphingobacteriia</taxon>
        <taxon>Sphingobacteriales</taxon>
        <taxon>Sphingobacteriaceae</taxon>
        <taxon>Pedobacter</taxon>
    </lineage>
</organism>
<dbReference type="InterPro" id="IPR008000">
    <property type="entry name" value="Rham/fucose_mutarotase"/>
</dbReference>
<keyword evidence="2" id="KW-1185">Reference proteome</keyword>
<protein>
    <submittedName>
        <fullName evidence="1">L-fucose mutarotase</fullName>
    </submittedName>
</protein>
<dbReference type="AlphaFoldDB" id="A0A0D0FZU4"/>
<evidence type="ECO:0000313" key="2">
    <source>
        <dbReference type="Proteomes" id="UP000032049"/>
    </source>
</evidence>
<dbReference type="Proteomes" id="UP000032049">
    <property type="component" value="Unassembled WGS sequence"/>
</dbReference>
<dbReference type="SUPFAM" id="SSF54909">
    <property type="entry name" value="Dimeric alpha+beta barrel"/>
    <property type="match status" value="1"/>
</dbReference>
<accession>A0A0D0FZU4</accession>
<dbReference type="InterPro" id="IPR052996">
    <property type="entry name" value="Carb_Metab_Mutarotase"/>
</dbReference>
<dbReference type="PANTHER" id="PTHR43239">
    <property type="entry name" value="UPF0734 PROTEIN DDB_G0273871/DDB_G0273177"/>
    <property type="match status" value="1"/>
</dbReference>
<dbReference type="Pfam" id="PF05336">
    <property type="entry name" value="rhaM"/>
    <property type="match status" value="1"/>
</dbReference>